<keyword evidence="3" id="KW-1185">Reference proteome</keyword>
<evidence type="ECO:0000256" key="1">
    <source>
        <dbReference type="SAM" id="MobiDB-lite"/>
    </source>
</evidence>
<reference evidence="2 3" key="1">
    <citation type="submission" date="2022-11" db="EMBL/GenBank/DDBJ databases">
        <title>Minimal conservation of predation-associated metabolite biosynthetic gene clusters underscores biosynthetic potential of Myxococcota including descriptions for ten novel species: Archangium lansinium sp. nov., Myxococcus landrumus sp. nov., Nannocystis bai.</title>
        <authorList>
            <person name="Ahearne A."/>
            <person name="Stevens C."/>
            <person name="Phillips K."/>
        </authorList>
    </citation>
    <scope>NUCLEOTIDE SEQUENCE [LARGE SCALE GENOMIC DNA]</scope>
    <source>
        <strain evidence="2 3">MIWBW</strain>
    </source>
</reference>
<proteinExistence type="predicted"/>
<dbReference type="Proteomes" id="UP001207654">
    <property type="component" value="Unassembled WGS sequence"/>
</dbReference>
<evidence type="ECO:0000313" key="2">
    <source>
        <dbReference type="EMBL" id="MCY1082823.1"/>
    </source>
</evidence>
<feature type="region of interest" description="Disordered" evidence="1">
    <location>
        <begin position="97"/>
        <end position="120"/>
    </location>
</feature>
<accession>A0ABT4AMC2</accession>
<protein>
    <submittedName>
        <fullName evidence="2">Uncharacterized protein</fullName>
    </submittedName>
</protein>
<evidence type="ECO:0000313" key="3">
    <source>
        <dbReference type="Proteomes" id="UP001207654"/>
    </source>
</evidence>
<dbReference type="EMBL" id="JAPNKA010000001">
    <property type="protein sequence ID" value="MCY1082823.1"/>
    <property type="molecule type" value="Genomic_DNA"/>
</dbReference>
<organism evidence="2 3">
    <name type="scientific">Archangium lansingense</name>
    <dbReference type="NCBI Taxonomy" id="2995310"/>
    <lineage>
        <taxon>Bacteria</taxon>
        <taxon>Pseudomonadati</taxon>
        <taxon>Myxococcota</taxon>
        <taxon>Myxococcia</taxon>
        <taxon>Myxococcales</taxon>
        <taxon>Cystobacterineae</taxon>
        <taxon>Archangiaceae</taxon>
        <taxon>Archangium</taxon>
    </lineage>
</organism>
<gene>
    <name evidence="2" type="ORF">OV287_51070</name>
</gene>
<dbReference type="RefSeq" id="WP_267541377.1">
    <property type="nucleotide sequence ID" value="NZ_JAPNKA010000001.1"/>
</dbReference>
<name>A0ABT4AMC2_9BACT</name>
<sequence>MATIHVIITETDLRYPDGQTIHPGDTVKFQVDGTIGDVTVQPDTPCCFTSSASFTLNTDTLATSAHQETVANVLPAKYHFTADVPEEVRRKFPNWEVKRGELDVSTGPKEEEEKQKGTRR</sequence>
<comment type="caution">
    <text evidence="2">The sequence shown here is derived from an EMBL/GenBank/DDBJ whole genome shotgun (WGS) entry which is preliminary data.</text>
</comment>